<evidence type="ECO:0000313" key="3">
    <source>
        <dbReference type="Proteomes" id="UP000286773"/>
    </source>
</evidence>
<keyword evidence="1" id="KW-0812">Transmembrane</keyword>
<organism evidence="2 3">
    <name type="scientific">Vagococcus acidifermentans</name>
    <dbReference type="NCBI Taxonomy" id="564710"/>
    <lineage>
        <taxon>Bacteria</taxon>
        <taxon>Bacillati</taxon>
        <taxon>Bacillota</taxon>
        <taxon>Bacilli</taxon>
        <taxon>Lactobacillales</taxon>
        <taxon>Enterococcaceae</taxon>
        <taxon>Vagococcus</taxon>
    </lineage>
</organism>
<feature type="transmembrane region" description="Helical" evidence="1">
    <location>
        <begin position="36"/>
        <end position="57"/>
    </location>
</feature>
<gene>
    <name evidence="2" type="ORF">CBF27_08590</name>
</gene>
<keyword evidence="3" id="KW-1185">Reference proteome</keyword>
<accession>A0A430ASV1</accession>
<dbReference type="Proteomes" id="UP000286773">
    <property type="component" value="Unassembled WGS sequence"/>
</dbReference>
<dbReference type="EMBL" id="NGKC01000009">
    <property type="protein sequence ID" value="RSU11149.1"/>
    <property type="molecule type" value="Genomic_DNA"/>
</dbReference>
<proteinExistence type="predicted"/>
<keyword evidence="1" id="KW-0472">Membrane</keyword>
<sequence>MKRSDNYKYHTYDFLKKRKYDPKWRERYLEERNKRLTVAVTFVSLMLVLLVSLLFFLGQGSDDEAVGTPAKIDNNVSSSELSTDTVERLLTDEEIVSIFLYKLDVAQGFTRNDLLIKRGANGLLVIDNHNVNYEVLAEQKGNILYFTVRTRTKKEINRLIEYDIKNNKVIKNETVQSNEDFSYAVPVSEITDKTFYFSGVNNPLDVHLAFADNGQGQVSFTTKGLDNFGNDTVVYTAVCNQIPTTEIRIFSAAHEHRSSHSNIRTVKVNTAITLIGIENEYEGSSNQFDMSGPLYVFYNKNGGSSLITPNYAGNVTAEYADVMQEVLSN</sequence>
<comment type="caution">
    <text evidence="2">The sequence shown here is derived from an EMBL/GenBank/DDBJ whole genome shotgun (WGS) entry which is preliminary data.</text>
</comment>
<keyword evidence="1" id="KW-1133">Transmembrane helix</keyword>
<dbReference type="OrthoDB" id="2195019at2"/>
<evidence type="ECO:0000313" key="2">
    <source>
        <dbReference type="EMBL" id="RSU11149.1"/>
    </source>
</evidence>
<name>A0A430ASV1_9ENTE</name>
<evidence type="ECO:0000256" key="1">
    <source>
        <dbReference type="SAM" id="Phobius"/>
    </source>
</evidence>
<dbReference type="AlphaFoldDB" id="A0A430ASV1"/>
<protein>
    <submittedName>
        <fullName evidence="2">Uncharacterized protein</fullName>
    </submittedName>
</protein>
<reference evidence="2 3" key="1">
    <citation type="submission" date="2017-05" db="EMBL/GenBank/DDBJ databases">
        <title>Vagococcus spp. assemblies.</title>
        <authorList>
            <person name="Gulvik C.A."/>
        </authorList>
    </citation>
    <scope>NUCLEOTIDE SEQUENCE [LARGE SCALE GENOMIC DNA]</scope>
    <source>
        <strain evidence="2 3">LMG 24798</strain>
    </source>
</reference>
<dbReference type="RefSeq" id="WP_126813907.1">
    <property type="nucleotide sequence ID" value="NZ_NGKC01000009.1"/>
</dbReference>